<protein>
    <submittedName>
        <fullName evidence="3">Polyamine-modulated factor 1-binding protein 1</fullName>
    </submittedName>
</protein>
<evidence type="ECO:0000256" key="1">
    <source>
        <dbReference type="SAM" id="Coils"/>
    </source>
</evidence>
<keyword evidence="1" id="KW-0175">Coiled coil</keyword>
<proteinExistence type="predicted"/>
<dbReference type="RefSeq" id="XP_026695903.1">
    <property type="nucleotide sequence ID" value="XM_026840102.1"/>
</dbReference>
<sequence length="490" mass="55028">MTSNDDNNPHSFQTEEEYSIISRQHQAAAQLDDPETSSLRLSLNIDDSEHLMTSHQALATAYEHVKRRIADVELTNKTLQKRLNRHNGSTDQSLPPSSVTYDVTKAWEAYKDKCLECESLREELRTMEQRLLKSQNVLKVSSTKDELLRAQSLHDSLLKKLQQSVLETNEVKNKEILAREELEKEKEYHAEVMRATEAKHHTMQRTIDTLQHNEQQLTQRLSEMLKENNILRKSSESAAHEAELKYQSIIHELEGKVLEGQQHRCRLEEEVLELRGLVDAGGGVSDQEAVELVSELESLTNEIKSLKRQASQHSMALLSMNEMFTNGHTPPSGREVGKSMVVISPIEESMTSSGVTSSNMTSACITSSNTDPNHTGADSPTPQLRYPPPHIWTGGNSQTTIVWPPNSSLENSPDDITTTTPETHSRTSSDNETSQMACYVTEEQLSRFCPVCNKPFPLSASEADMTSHINGHFSQDDDADDVTILPLQSR</sequence>
<reference evidence="3" key="2">
    <citation type="submission" date="2025-08" db="UniProtKB">
        <authorList>
            <consortium name="Ensembl"/>
        </authorList>
    </citation>
    <scope>IDENTIFICATION</scope>
</reference>
<evidence type="ECO:0000313" key="4">
    <source>
        <dbReference type="Proteomes" id="UP000008144"/>
    </source>
</evidence>
<dbReference type="HOGENOM" id="CLU_556597_0_0_1"/>
<name>F6TGA7_CIOIN</name>
<gene>
    <name evidence="3" type="primary">LOC100185826</name>
</gene>
<reference evidence="4" key="1">
    <citation type="journal article" date="2002" name="Science">
        <title>The draft genome of Ciona intestinalis: insights into chordate and vertebrate origins.</title>
        <authorList>
            <person name="Dehal P."/>
            <person name="Satou Y."/>
            <person name="Campbell R.K."/>
            <person name="Chapman J."/>
            <person name="Degnan B."/>
            <person name="De Tomaso A."/>
            <person name="Davidson B."/>
            <person name="Di Gregorio A."/>
            <person name="Gelpke M."/>
            <person name="Goodstein D.M."/>
            <person name="Harafuji N."/>
            <person name="Hastings K.E."/>
            <person name="Ho I."/>
            <person name="Hotta K."/>
            <person name="Huang W."/>
            <person name="Kawashima T."/>
            <person name="Lemaire P."/>
            <person name="Martinez D."/>
            <person name="Meinertzhagen I.A."/>
            <person name="Necula S."/>
            <person name="Nonaka M."/>
            <person name="Putnam N."/>
            <person name="Rash S."/>
            <person name="Saiga H."/>
            <person name="Satake M."/>
            <person name="Terry A."/>
            <person name="Yamada L."/>
            <person name="Wang H.G."/>
            <person name="Awazu S."/>
            <person name="Azumi K."/>
            <person name="Boore J."/>
            <person name="Branno M."/>
            <person name="Chin-Bow S."/>
            <person name="DeSantis R."/>
            <person name="Doyle S."/>
            <person name="Francino P."/>
            <person name="Keys D.N."/>
            <person name="Haga S."/>
            <person name="Hayashi H."/>
            <person name="Hino K."/>
            <person name="Imai K.S."/>
            <person name="Inaba K."/>
            <person name="Kano S."/>
            <person name="Kobayashi K."/>
            <person name="Kobayashi M."/>
            <person name="Lee B.I."/>
            <person name="Makabe K.W."/>
            <person name="Manohar C."/>
            <person name="Matassi G."/>
            <person name="Medina M."/>
            <person name="Mochizuki Y."/>
            <person name="Mount S."/>
            <person name="Morishita T."/>
            <person name="Miura S."/>
            <person name="Nakayama A."/>
            <person name="Nishizaka S."/>
            <person name="Nomoto H."/>
            <person name="Ohta F."/>
            <person name="Oishi K."/>
            <person name="Rigoutsos I."/>
            <person name="Sano M."/>
            <person name="Sasaki A."/>
            <person name="Sasakura Y."/>
            <person name="Shoguchi E."/>
            <person name="Shin-i T."/>
            <person name="Spagnuolo A."/>
            <person name="Stainier D."/>
            <person name="Suzuki M.M."/>
            <person name="Tassy O."/>
            <person name="Takatori N."/>
            <person name="Tokuoka M."/>
            <person name="Yagi K."/>
            <person name="Yoshizaki F."/>
            <person name="Wada S."/>
            <person name="Zhang C."/>
            <person name="Hyatt P.D."/>
            <person name="Larimer F."/>
            <person name="Detter C."/>
            <person name="Doggett N."/>
            <person name="Glavina T."/>
            <person name="Hawkins T."/>
            <person name="Richardson P."/>
            <person name="Lucas S."/>
            <person name="Kohara Y."/>
            <person name="Levine M."/>
            <person name="Satoh N."/>
            <person name="Rokhsar D.S."/>
        </authorList>
    </citation>
    <scope>NUCLEOTIDE SEQUENCE [LARGE SCALE GENOMIC DNA]</scope>
</reference>
<evidence type="ECO:0000313" key="3">
    <source>
        <dbReference type="Ensembl" id="ENSCINP00000004179.3"/>
    </source>
</evidence>
<dbReference type="KEGG" id="cin:100185826"/>
<feature type="region of interest" description="Disordered" evidence="2">
    <location>
        <begin position="469"/>
        <end position="490"/>
    </location>
</feature>
<dbReference type="InParanoid" id="F6TGA7"/>
<accession>F6TGA7</accession>
<evidence type="ECO:0000256" key="2">
    <source>
        <dbReference type="SAM" id="MobiDB-lite"/>
    </source>
</evidence>
<feature type="coiled-coil region" evidence="1">
    <location>
        <begin position="289"/>
        <end position="316"/>
    </location>
</feature>
<dbReference type="Ensembl" id="ENSCINT00000004179.3">
    <property type="protein sequence ID" value="ENSCINP00000004179.3"/>
    <property type="gene ID" value="ENSCING00000002058.3"/>
</dbReference>
<feature type="coiled-coil region" evidence="1">
    <location>
        <begin position="110"/>
        <end position="137"/>
    </location>
</feature>
<dbReference type="AlphaFoldDB" id="F6TGA7"/>
<feature type="region of interest" description="Disordered" evidence="2">
    <location>
        <begin position="405"/>
        <end position="434"/>
    </location>
</feature>
<keyword evidence="4" id="KW-1185">Reference proteome</keyword>
<dbReference type="Proteomes" id="UP000008144">
    <property type="component" value="Unassembled WGS sequence"/>
</dbReference>
<feature type="coiled-coil region" evidence="1">
    <location>
        <begin position="179"/>
        <end position="227"/>
    </location>
</feature>
<dbReference type="GeneID" id="100185826"/>
<feature type="compositionally biased region" description="Polar residues" evidence="2">
    <location>
        <begin position="405"/>
        <end position="416"/>
    </location>
</feature>
<organism evidence="3 4">
    <name type="scientific">Ciona intestinalis</name>
    <name type="common">Transparent sea squirt</name>
    <name type="synonym">Ascidia intestinalis</name>
    <dbReference type="NCBI Taxonomy" id="7719"/>
    <lineage>
        <taxon>Eukaryota</taxon>
        <taxon>Metazoa</taxon>
        <taxon>Chordata</taxon>
        <taxon>Tunicata</taxon>
        <taxon>Ascidiacea</taxon>
        <taxon>Phlebobranchia</taxon>
        <taxon>Cionidae</taxon>
        <taxon>Ciona</taxon>
    </lineage>
</organism>
<reference evidence="3" key="3">
    <citation type="submission" date="2025-09" db="UniProtKB">
        <authorList>
            <consortium name="Ensembl"/>
        </authorList>
    </citation>
    <scope>IDENTIFICATION</scope>
</reference>